<feature type="transmembrane region" description="Helical" evidence="1">
    <location>
        <begin position="272"/>
        <end position="298"/>
    </location>
</feature>
<protein>
    <submittedName>
        <fullName evidence="4">DUF2062 domain-containing protein</fullName>
    </submittedName>
</protein>
<proteinExistence type="predicted"/>
<feature type="transmembrane region" description="Helical" evidence="1">
    <location>
        <begin position="310"/>
        <end position="333"/>
    </location>
</feature>
<keyword evidence="1" id="KW-0472">Membrane</keyword>
<keyword evidence="1" id="KW-1133">Transmembrane helix</keyword>
<dbReference type="OrthoDB" id="9810303at2"/>
<dbReference type="PANTHER" id="PTHR10859">
    <property type="entry name" value="GLYCOSYL TRANSFERASE"/>
    <property type="match status" value="1"/>
</dbReference>
<dbReference type="InterPro" id="IPR018639">
    <property type="entry name" value="DUF2062"/>
</dbReference>
<dbReference type="AlphaFoldDB" id="A0A3R8Q728"/>
<evidence type="ECO:0000256" key="1">
    <source>
        <dbReference type="SAM" id="Phobius"/>
    </source>
</evidence>
<feature type="domain" description="DUF2062" evidence="3">
    <location>
        <begin position="253"/>
        <end position="385"/>
    </location>
</feature>
<keyword evidence="1" id="KW-0812">Transmembrane</keyword>
<evidence type="ECO:0000313" key="5">
    <source>
        <dbReference type="Proteomes" id="UP000286990"/>
    </source>
</evidence>
<comment type="caution">
    <text evidence="4">The sequence shown here is derived from an EMBL/GenBank/DDBJ whole genome shotgun (WGS) entry which is preliminary data.</text>
</comment>
<feature type="transmembrane region" description="Helical" evidence="1">
    <location>
        <begin position="218"/>
        <end position="236"/>
    </location>
</feature>
<evidence type="ECO:0000259" key="3">
    <source>
        <dbReference type="Pfam" id="PF09835"/>
    </source>
</evidence>
<feature type="domain" description="Glycosyltransferase 2-like" evidence="2">
    <location>
        <begin position="10"/>
        <end position="119"/>
    </location>
</feature>
<organism evidence="4 5">
    <name type="scientific">Maribacter algicola</name>
    <dbReference type="NCBI Taxonomy" id="2498892"/>
    <lineage>
        <taxon>Bacteria</taxon>
        <taxon>Pseudomonadati</taxon>
        <taxon>Bacteroidota</taxon>
        <taxon>Flavobacteriia</taxon>
        <taxon>Flavobacteriales</taxon>
        <taxon>Flavobacteriaceae</taxon>
        <taxon>Maribacter</taxon>
    </lineage>
</organism>
<dbReference type="CDD" id="cd04179">
    <property type="entry name" value="DPM_DPG-synthase_like"/>
    <property type="match status" value="1"/>
</dbReference>
<accession>A0A3R8Q728</accession>
<sequence>MERMQQWRCCVLIPTYNNEKSLARVLRGVLRFTSNIIVVNDGATDGTLEILQGFSQIHQIHLEKNQGKGKALKTGFKEALNKGYEYAITMDSDGQHFAEDIPVFLDALENEATKNVLYIGARNMAQADVPGKSSFGNKFSNFWFWFETGTWLQDTQCGYRLYPLKEIEKLSLFTPKFEFEIEVIVKASWNGTLVKNVPVKIVYDDVDRVSHFRTVPDFTRISILNTWFVFVTLFYIKPRDFFRKVKKKGVKKFLLNDVLGSKDTPAKKASSIALGVFIGLSPLWGLHTLLVLFLSFLLKLNKPIAFAFSNVSLPPFIPFIVLASLQTGSWILGESFTFSLDSINENFNFLIHLKAYLLGSMVLALTGALLLGGIGYLTLTFFGKRKMAVNNG</sequence>
<reference evidence="5" key="1">
    <citation type="submission" date="2018-12" db="EMBL/GenBank/DDBJ databases">
        <title>Maribacter lutimaris sp. nov., isolated from marine sediment.</title>
        <authorList>
            <person name="Kim K.K."/>
        </authorList>
    </citation>
    <scope>NUCLEOTIDE SEQUENCE [LARGE SCALE GENOMIC DNA]</scope>
    <source>
        <strain evidence="5">PoM-212</strain>
    </source>
</reference>
<evidence type="ECO:0000313" key="4">
    <source>
        <dbReference type="EMBL" id="RRQ50798.1"/>
    </source>
</evidence>
<dbReference type="Pfam" id="PF09835">
    <property type="entry name" value="DUF2062"/>
    <property type="match status" value="1"/>
</dbReference>
<feature type="transmembrane region" description="Helical" evidence="1">
    <location>
        <begin position="353"/>
        <end position="377"/>
    </location>
</feature>
<dbReference type="EMBL" id="QUSX01000001">
    <property type="protein sequence ID" value="RRQ50798.1"/>
    <property type="molecule type" value="Genomic_DNA"/>
</dbReference>
<keyword evidence="5" id="KW-1185">Reference proteome</keyword>
<dbReference type="PANTHER" id="PTHR10859:SF91">
    <property type="entry name" value="DOLICHYL-PHOSPHATE BETA-GLUCOSYLTRANSFERASE"/>
    <property type="match status" value="1"/>
</dbReference>
<dbReference type="Gene3D" id="3.90.550.10">
    <property type="entry name" value="Spore Coat Polysaccharide Biosynthesis Protein SpsA, Chain A"/>
    <property type="match status" value="1"/>
</dbReference>
<dbReference type="Proteomes" id="UP000286990">
    <property type="component" value="Unassembled WGS sequence"/>
</dbReference>
<gene>
    <name evidence="4" type="ORF">DZC72_03785</name>
</gene>
<dbReference type="InterPro" id="IPR001173">
    <property type="entry name" value="Glyco_trans_2-like"/>
</dbReference>
<name>A0A3R8Q728_9FLAO</name>
<dbReference type="SUPFAM" id="SSF53448">
    <property type="entry name" value="Nucleotide-diphospho-sugar transferases"/>
    <property type="match status" value="1"/>
</dbReference>
<dbReference type="GO" id="GO:0006487">
    <property type="term" value="P:protein N-linked glycosylation"/>
    <property type="evidence" value="ECO:0007669"/>
    <property type="project" value="TreeGrafter"/>
</dbReference>
<dbReference type="Pfam" id="PF00535">
    <property type="entry name" value="Glycos_transf_2"/>
    <property type="match status" value="1"/>
</dbReference>
<evidence type="ECO:0000259" key="2">
    <source>
        <dbReference type="Pfam" id="PF00535"/>
    </source>
</evidence>
<dbReference type="InterPro" id="IPR029044">
    <property type="entry name" value="Nucleotide-diphossugar_trans"/>
</dbReference>